<dbReference type="SUPFAM" id="SSF53756">
    <property type="entry name" value="UDP-Glycosyltransferase/glycogen phosphorylase"/>
    <property type="match status" value="1"/>
</dbReference>
<dbReference type="Pfam" id="PF13579">
    <property type="entry name" value="Glyco_trans_4_4"/>
    <property type="match status" value="1"/>
</dbReference>
<keyword evidence="1" id="KW-0328">Glycosyltransferase</keyword>
<keyword evidence="2 5" id="KW-0808">Transferase</keyword>
<reference evidence="5 6" key="1">
    <citation type="submission" date="2016-11" db="EMBL/GenBank/DDBJ databases">
        <authorList>
            <person name="Varghese N."/>
            <person name="Submissions S."/>
        </authorList>
    </citation>
    <scope>NUCLEOTIDE SEQUENCE [LARGE SCALE GENOMIC DNA]</scope>
    <source>
        <strain evidence="5 6">DSM 28249</strain>
    </source>
</reference>
<dbReference type="PANTHER" id="PTHR12526:SF510">
    <property type="entry name" value="D-INOSITOL 3-PHOSPHATE GLYCOSYLTRANSFERASE"/>
    <property type="match status" value="1"/>
</dbReference>
<gene>
    <name evidence="5" type="ORF">SAMN05443432_11255</name>
</gene>
<evidence type="ECO:0000313" key="6">
    <source>
        <dbReference type="Proteomes" id="UP000322545"/>
    </source>
</evidence>
<feature type="domain" description="Glycosyl transferase family 1" evidence="3">
    <location>
        <begin position="214"/>
        <end position="332"/>
    </location>
</feature>
<dbReference type="AlphaFoldDB" id="A0A1M7KWT3"/>
<dbReference type="PANTHER" id="PTHR12526">
    <property type="entry name" value="GLYCOSYLTRANSFERASE"/>
    <property type="match status" value="1"/>
</dbReference>
<proteinExistence type="predicted"/>
<evidence type="ECO:0000259" key="4">
    <source>
        <dbReference type="Pfam" id="PF13579"/>
    </source>
</evidence>
<dbReference type="InterPro" id="IPR028098">
    <property type="entry name" value="Glyco_trans_4-like_N"/>
</dbReference>
<keyword evidence="6" id="KW-1185">Reference proteome</keyword>
<feature type="domain" description="Glycosyltransferase subfamily 4-like N-terminal" evidence="4">
    <location>
        <begin position="31"/>
        <end position="196"/>
    </location>
</feature>
<dbReference type="GO" id="GO:0016757">
    <property type="term" value="F:glycosyltransferase activity"/>
    <property type="evidence" value="ECO:0007669"/>
    <property type="project" value="UniProtKB-KW"/>
</dbReference>
<dbReference type="Proteomes" id="UP000322545">
    <property type="component" value="Unassembled WGS sequence"/>
</dbReference>
<dbReference type="Pfam" id="PF00534">
    <property type="entry name" value="Glycos_transf_1"/>
    <property type="match status" value="1"/>
</dbReference>
<accession>A0A1M7KWT3</accession>
<protein>
    <submittedName>
        <fullName evidence="5">Glycosyltransferase involved in cell wall bisynthesis</fullName>
    </submittedName>
</protein>
<dbReference type="InterPro" id="IPR001296">
    <property type="entry name" value="Glyco_trans_1"/>
</dbReference>
<name>A0A1M7KWT3_9RHOB</name>
<evidence type="ECO:0000313" key="5">
    <source>
        <dbReference type="EMBL" id="SHM70022.1"/>
    </source>
</evidence>
<dbReference type="CDD" id="cd03801">
    <property type="entry name" value="GT4_PimA-like"/>
    <property type="match status" value="1"/>
</dbReference>
<sequence>MTAVCKQFPIHVLYLYFDDISAAKGPSVNEREFLNGLAASGIPFTAVIPEPARHVEVLGFQDVLTVSPLRSSRLHQSVFGQLSVLSAAISVLRRSQNKNHHIVVRLPALPWAVNLLALFFPHIPLHVKSLGDTDFLKRKGGLNGLLLKPVASVQSWMVRSALKRVQTIDTVTEKLAGLIARTNKLDPGKIHVIPNGTNTKRFHPTTNHITNNIDISRNQFVVGYVGGQPFTRGGRQIIQAVSRLSDLLPEIRCRIAGGDVQDLERVAIEYGVESRCDIVGKIPYDDVNDFLNSLDVLFATDDSSRAKMLGNSNQKIRQALSIGVPVISNSEAEADFLKNNLIHAVDTDDIDEVCNSLFLIYNIDALQRKAFARKARNFIHENYSLNVLTERRLNIWAAKRSGNAFWMKDDGSVS</sequence>
<evidence type="ECO:0000256" key="2">
    <source>
        <dbReference type="ARBA" id="ARBA00022679"/>
    </source>
</evidence>
<dbReference type="Gene3D" id="3.40.50.2000">
    <property type="entry name" value="Glycogen Phosphorylase B"/>
    <property type="match status" value="2"/>
</dbReference>
<evidence type="ECO:0000256" key="1">
    <source>
        <dbReference type="ARBA" id="ARBA00022676"/>
    </source>
</evidence>
<organism evidence="5 6">
    <name type="scientific">Roseovarius litoreus</name>
    <dbReference type="NCBI Taxonomy" id="1155722"/>
    <lineage>
        <taxon>Bacteria</taxon>
        <taxon>Pseudomonadati</taxon>
        <taxon>Pseudomonadota</taxon>
        <taxon>Alphaproteobacteria</taxon>
        <taxon>Rhodobacterales</taxon>
        <taxon>Roseobacteraceae</taxon>
        <taxon>Roseovarius</taxon>
    </lineage>
</organism>
<dbReference type="EMBL" id="FRCB01000012">
    <property type="protein sequence ID" value="SHM70022.1"/>
    <property type="molecule type" value="Genomic_DNA"/>
</dbReference>
<evidence type="ECO:0000259" key="3">
    <source>
        <dbReference type="Pfam" id="PF00534"/>
    </source>
</evidence>